<dbReference type="InterPro" id="IPR000477">
    <property type="entry name" value="RT_dom"/>
</dbReference>
<reference evidence="2" key="1">
    <citation type="journal article" date="2015" name="Nature">
        <title>Complex archaea that bridge the gap between prokaryotes and eukaryotes.</title>
        <authorList>
            <person name="Spang A."/>
            <person name="Saw J.H."/>
            <person name="Jorgensen S.L."/>
            <person name="Zaremba-Niedzwiedzka K."/>
            <person name="Martijn J."/>
            <person name="Lind A.E."/>
            <person name="van Eijk R."/>
            <person name="Schleper C."/>
            <person name="Guy L."/>
            <person name="Ettema T.J."/>
        </authorList>
    </citation>
    <scope>NUCLEOTIDE SEQUENCE</scope>
</reference>
<dbReference type="PANTHER" id="PTHR34047">
    <property type="entry name" value="NUCLEAR INTRON MATURASE 1, MITOCHONDRIAL-RELATED"/>
    <property type="match status" value="1"/>
</dbReference>
<evidence type="ECO:0000313" key="2">
    <source>
        <dbReference type="EMBL" id="KKL44702.1"/>
    </source>
</evidence>
<gene>
    <name evidence="2" type="ORF">LCGC14_2363030</name>
</gene>
<organism evidence="2">
    <name type="scientific">marine sediment metagenome</name>
    <dbReference type="NCBI Taxonomy" id="412755"/>
    <lineage>
        <taxon>unclassified sequences</taxon>
        <taxon>metagenomes</taxon>
        <taxon>ecological metagenomes</taxon>
    </lineage>
</organism>
<accession>A0A0F9F0T8</accession>
<protein>
    <recommendedName>
        <fullName evidence="1">Reverse transcriptase domain-containing protein</fullName>
    </recommendedName>
</protein>
<dbReference type="NCBIfam" id="TIGR04416">
    <property type="entry name" value="group_II_RT_mat"/>
    <property type="match status" value="1"/>
</dbReference>
<dbReference type="Pfam" id="PF00078">
    <property type="entry name" value="RVT_1"/>
    <property type="match status" value="1"/>
</dbReference>
<feature type="domain" description="Reverse transcriptase" evidence="1">
    <location>
        <begin position="36"/>
        <end position="263"/>
    </location>
</feature>
<dbReference type="CDD" id="cd01651">
    <property type="entry name" value="RT_G2_intron"/>
    <property type="match status" value="1"/>
</dbReference>
<dbReference type="PROSITE" id="PS50878">
    <property type="entry name" value="RT_POL"/>
    <property type="match status" value="1"/>
</dbReference>
<dbReference type="PANTHER" id="PTHR34047:SF8">
    <property type="entry name" value="PROTEIN YKFC"/>
    <property type="match status" value="1"/>
</dbReference>
<feature type="non-terminal residue" evidence="2">
    <location>
        <position position="1"/>
    </location>
</feature>
<dbReference type="EMBL" id="LAZR01034663">
    <property type="protein sequence ID" value="KKL44702.1"/>
    <property type="molecule type" value="Genomic_DNA"/>
</dbReference>
<dbReference type="AlphaFoldDB" id="A0A0F9F0T8"/>
<dbReference type="Pfam" id="PF08388">
    <property type="entry name" value="GIIM"/>
    <property type="match status" value="1"/>
</dbReference>
<evidence type="ECO:0000259" key="1">
    <source>
        <dbReference type="PROSITE" id="PS50878"/>
    </source>
</evidence>
<dbReference type="InterPro" id="IPR051083">
    <property type="entry name" value="GrpII_Intron_Splice-Mob/Def"/>
</dbReference>
<proteinExistence type="predicted"/>
<name>A0A0F9F0T8_9ZZZZ</name>
<dbReference type="SUPFAM" id="SSF56672">
    <property type="entry name" value="DNA/RNA polymerases"/>
    <property type="match status" value="1"/>
</dbReference>
<dbReference type="InterPro" id="IPR030931">
    <property type="entry name" value="Group_II_RT_mat"/>
</dbReference>
<comment type="caution">
    <text evidence="2">The sequence shown here is derived from an EMBL/GenBank/DDBJ whole genome shotgun (WGS) entry which is preliminary data.</text>
</comment>
<sequence>LLEAWQQVKSNAGAAGIDRMSVKEFEERKRELLPIIRNKLIDGTYRFKPARRVEIPKEGSSKTRNLGIPVVMDRIVSTSIQKVLEQIFDKDFTTSNFGFRRGKSQHQAIAYVKKKVDEGYDWCASIDLQGFFDEIPHNLILKLIRRKISDDKLVTMIARALKAGVVVNGVFEKTTKGCPQGSPLSPMLSNIVLNEMDQELEGRGLNYCRWADDCVILLKSERAAQRVMDGMIKYLEGVLNLLVNKEKSKVAKYKDITFLGIRIAGKKIRISKKALKKFKRRVKELTKRNNPLSMYQIIKRLSRYLRGWISYFRIQEMSTILSEIDVWIRNRLRIMQLRKWKKPKKFQRIMIKAGLDPKEAHRTWVKMESWSSIYRKEVLMVLKLDWFRGLGLIFLEDFSPASLKQD</sequence>
<dbReference type="InterPro" id="IPR013597">
    <property type="entry name" value="Mat_intron_G2"/>
</dbReference>
<dbReference type="InterPro" id="IPR043502">
    <property type="entry name" value="DNA/RNA_pol_sf"/>
</dbReference>